<feature type="region of interest" description="Disordered" evidence="3">
    <location>
        <begin position="282"/>
        <end position="341"/>
    </location>
</feature>
<dbReference type="InterPro" id="IPR045851">
    <property type="entry name" value="AMP-bd_C_sf"/>
</dbReference>
<dbReference type="InterPro" id="IPR006182">
    <property type="entry name" value="FliF_N_dom"/>
</dbReference>
<dbReference type="InterPro" id="IPR043427">
    <property type="entry name" value="YscJ/FliF"/>
</dbReference>
<feature type="transmembrane region" description="Helical" evidence="4">
    <location>
        <begin position="24"/>
        <end position="42"/>
    </location>
</feature>
<gene>
    <name evidence="6" type="ORF">MNBD_PLANCTO02-2793</name>
</gene>
<feature type="compositionally biased region" description="Low complexity" evidence="3">
    <location>
        <begin position="285"/>
        <end position="315"/>
    </location>
</feature>
<dbReference type="Gene3D" id="3.30.300.30">
    <property type="match status" value="1"/>
</dbReference>
<reference evidence="6" key="1">
    <citation type="submission" date="2018-06" db="EMBL/GenBank/DDBJ databases">
        <authorList>
            <person name="Zhirakovskaya E."/>
        </authorList>
    </citation>
    <scope>NUCLEOTIDE SEQUENCE</scope>
</reference>
<evidence type="ECO:0000313" key="6">
    <source>
        <dbReference type="EMBL" id="VAX39807.1"/>
    </source>
</evidence>
<feature type="domain" description="Flagellar M-ring N-terminal" evidence="5">
    <location>
        <begin position="78"/>
        <end position="216"/>
    </location>
</feature>
<dbReference type="PANTHER" id="PTHR30046:SF0">
    <property type="entry name" value="FLAGELLAR M-RING PROTEIN"/>
    <property type="match status" value="1"/>
</dbReference>
<evidence type="ECO:0000256" key="2">
    <source>
        <dbReference type="ARBA" id="ARBA00023136"/>
    </source>
</evidence>
<keyword evidence="2 4" id="KW-0472">Membrane</keyword>
<dbReference type="AlphaFoldDB" id="A0A3B1E7L2"/>
<accession>A0A3B1E7L2</accession>
<dbReference type="Pfam" id="PF01514">
    <property type="entry name" value="YscJ_FliF"/>
    <property type="match status" value="1"/>
</dbReference>
<evidence type="ECO:0000256" key="3">
    <source>
        <dbReference type="SAM" id="MobiDB-lite"/>
    </source>
</evidence>
<name>A0A3B1E7L2_9ZZZZ</name>
<keyword evidence="4" id="KW-0812">Transmembrane</keyword>
<evidence type="ECO:0000256" key="4">
    <source>
        <dbReference type="SAM" id="Phobius"/>
    </source>
</evidence>
<proteinExistence type="predicted"/>
<dbReference type="GO" id="GO:0016020">
    <property type="term" value="C:membrane"/>
    <property type="evidence" value="ECO:0007669"/>
    <property type="project" value="UniProtKB-SubCell"/>
</dbReference>
<protein>
    <recommendedName>
        <fullName evidence="5">Flagellar M-ring N-terminal domain-containing protein</fullName>
    </recommendedName>
</protein>
<keyword evidence="4" id="KW-1133">Transmembrane helix</keyword>
<evidence type="ECO:0000256" key="1">
    <source>
        <dbReference type="ARBA" id="ARBA00004370"/>
    </source>
</evidence>
<organism evidence="6">
    <name type="scientific">hydrothermal vent metagenome</name>
    <dbReference type="NCBI Taxonomy" id="652676"/>
    <lineage>
        <taxon>unclassified sequences</taxon>
        <taxon>metagenomes</taxon>
        <taxon>ecological metagenomes</taxon>
    </lineage>
</organism>
<sequence length="543" mass="59440">MEALSRTWAQFTKLFLSLSPSQRITYTVIPLLIMGAFGFLIFRGETSSHVALSWGKVFTTDELTIAQQTLIDAGLTDFHTKGQRLMVPAADADKYLATVMTEGGISTNWGSELGKQFANEGMFTSSRQSQQRMRIALANELSRVIQAIPAVEQASVTWARSEPRGWPRRGPKVTATINVKPKGGQPLSMQLVHSMQMAVANMVPDLAVNDVTVFDIHNGKTYKNDDESNPYGSKFLERIEQLTRHHKGKLINALSYIPDVLVTVNVDIENIKSSIERNQKINPKTVTFSTDDTSSSSTNSQSRPGGQPGSSSNQPHQLASSTGGAKRSSSKDSQSSTRSAVSFTVTETALIGAMPKAVQVSVQIPEEYYKSMLAQQGVTPGDDESKKAEFETALTAAKATVEKNVKETVLSSIPSGSNPQAVRISSYVRVDPKQVEISTPFTQTMSRWISNWGSSVALSVFALWALMMLRKSTPVVNVVAEDQTETTLNGLTLNAQTETTKPDEPELEPFVAPESKGREKLQFVVRDNPEMTAAVLEKWVRSN</sequence>
<dbReference type="PANTHER" id="PTHR30046">
    <property type="entry name" value="FLAGELLAR M-RING PROTEIN"/>
    <property type="match status" value="1"/>
</dbReference>
<dbReference type="EMBL" id="UOGL01000372">
    <property type="protein sequence ID" value="VAX39807.1"/>
    <property type="molecule type" value="Genomic_DNA"/>
</dbReference>
<evidence type="ECO:0000259" key="5">
    <source>
        <dbReference type="Pfam" id="PF01514"/>
    </source>
</evidence>
<comment type="subcellular location">
    <subcellularLocation>
        <location evidence="1">Membrane</location>
    </subcellularLocation>
</comment>